<dbReference type="CDD" id="cd01876">
    <property type="entry name" value="YihA_EngB"/>
    <property type="match status" value="1"/>
</dbReference>
<evidence type="ECO:0000313" key="13">
    <source>
        <dbReference type="Proteomes" id="UP000323708"/>
    </source>
</evidence>
<protein>
    <recommendedName>
        <fullName evidence="10">Probable GTP-binding protein EngB</fullName>
    </recommendedName>
</protein>
<evidence type="ECO:0000256" key="1">
    <source>
        <dbReference type="ARBA" id="ARBA00001946"/>
    </source>
</evidence>
<dbReference type="AlphaFoldDB" id="A0A5B0WWS6"/>
<dbReference type="NCBIfam" id="TIGR03598">
    <property type="entry name" value="GTPase_YsxC"/>
    <property type="match status" value="1"/>
</dbReference>
<dbReference type="FunFam" id="3.40.50.300:FF:000098">
    <property type="entry name" value="Probable GTP-binding protein EngB"/>
    <property type="match status" value="1"/>
</dbReference>
<dbReference type="PANTHER" id="PTHR11649">
    <property type="entry name" value="MSS1/TRME-RELATED GTP-BINDING PROTEIN"/>
    <property type="match status" value="1"/>
</dbReference>
<evidence type="ECO:0000256" key="2">
    <source>
        <dbReference type="ARBA" id="ARBA00009638"/>
    </source>
</evidence>
<accession>A0A5B0WWS6</accession>
<dbReference type="PANTHER" id="PTHR11649:SF13">
    <property type="entry name" value="ENGB-TYPE G DOMAIN-CONTAINING PROTEIN"/>
    <property type="match status" value="1"/>
</dbReference>
<dbReference type="PROSITE" id="PS51706">
    <property type="entry name" value="G_ENGB"/>
    <property type="match status" value="1"/>
</dbReference>
<organism evidence="12 13">
    <name type="scientific">Pseudohalioglobus sediminis</name>
    <dbReference type="NCBI Taxonomy" id="2606449"/>
    <lineage>
        <taxon>Bacteria</taxon>
        <taxon>Pseudomonadati</taxon>
        <taxon>Pseudomonadota</taxon>
        <taxon>Gammaproteobacteria</taxon>
        <taxon>Cellvibrionales</taxon>
        <taxon>Halieaceae</taxon>
        <taxon>Pseudohalioglobus</taxon>
    </lineage>
</organism>
<dbReference type="InterPro" id="IPR027417">
    <property type="entry name" value="P-loop_NTPase"/>
</dbReference>
<keyword evidence="6" id="KW-0460">Magnesium</keyword>
<dbReference type="InterPro" id="IPR019987">
    <property type="entry name" value="GTP-bd_ribosome_bio_YsxC"/>
</dbReference>
<comment type="similarity">
    <text evidence="2 10">Belongs to the TRAFAC class TrmE-Era-EngA-EngB-Septin-like GTPase superfamily. EngB GTPase family.</text>
</comment>
<evidence type="ECO:0000259" key="11">
    <source>
        <dbReference type="PROSITE" id="PS51706"/>
    </source>
</evidence>
<evidence type="ECO:0000256" key="4">
    <source>
        <dbReference type="ARBA" id="ARBA00022723"/>
    </source>
</evidence>
<evidence type="ECO:0000256" key="3">
    <source>
        <dbReference type="ARBA" id="ARBA00022618"/>
    </source>
</evidence>
<dbReference type="RefSeq" id="WP_149611746.1">
    <property type="nucleotide sequence ID" value="NZ_VTUX01000005.1"/>
</dbReference>
<keyword evidence="7 10" id="KW-0342">GTP-binding</keyword>
<evidence type="ECO:0000256" key="10">
    <source>
        <dbReference type="HAMAP-Rule" id="MF_00321"/>
    </source>
</evidence>
<keyword evidence="9 10" id="KW-0131">Cell cycle</keyword>
<dbReference type="GO" id="GO:0000917">
    <property type="term" value="P:division septum assembly"/>
    <property type="evidence" value="ECO:0007669"/>
    <property type="project" value="UniProtKB-KW"/>
</dbReference>
<evidence type="ECO:0000256" key="9">
    <source>
        <dbReference type="ARBA" id="ARBA00023306"/>
    </source>
</evidence>
<comment type="caution">
    <text evidence="12">The sequence shown here is derived from an EMBL/GenBank/DDBJ whole genome shotgun (WGS) entry which is preliminary data.</text>
</comment>
<dbReference type="InterPro" id="IPR006073">
    <property type="entry name" value="GTP-bd"/>
</dbReference>
<proteinExistence type="inferred from homology"/>
<keyword evidence="5 10" id="KW-0547">Nucleotide-binding</keyword>
<dbReference type="HAMAP" id="MF_00321">
    <property type="entry name" value="GTPase_EngB"/>
    <property type="match status" value="1"/>
</dbReference>
<comment type="function">
    <text evidence="10">Necessary for normal cell division and for the maintenance of normal septation.</text>
</comment>
<dbReference type="InterPro" id="IPR030393">
    <property type="entry name" value="G_ENGB_dom"/>
</dbReference>
<keyword evidence="13" id="KW-1185">Reference proteome</keyword>
<dbReference type="SUPFAM" id="SSF52540">
    <property type="entry name" value="P-loop containing nucleoside triphosphate hydrolases"/>
    <property type="match status" value="1"/>
</dbReference>
<feature type="domain" description="EngB-type G" evidence="11">
    <location>
        <begin position="34"/>
        <end position="208"/>
    </location>
</feature>
<reference evidence="12 13" key="1">
    <citation type="submission" date="2019-09" db="EMBL/GenBank/DDBJ databases">
        <authorList>
            <person name="Chen X.-Y."/>
        </authorList>
    </citation>
    <scope>NUCLEOTIDE SEQUENCE [LARGE SCALE GENOMIC DNA]</scope>
    <source>
        <strain evidence="12 13">NY5</strain>
    </source>
</reference>
<name>A0A5B0WWS6_9GAMM</name>
<gene>
    <name evidence="10" type="primary">engB</name>
    <name evidence="12" type="ORF">F0M18_12330</name>
</gene>
<comment type="cofactor">
    <cofactor evidence="1">
        <name>Mg(2+)</name>
        <dbReference type="ChEBI" id="CHEBI:18420"/>
    </cofactor>
</comment>
<evidence type="ECO:0000256" key="7">
    <source>
        <dbReference type="ARBA" id="ARBA00023134"/>
    </source>
</evidence>
<evidence type="ECO:0000256" key="6">
    <source>
        <dbReference type="ARBA" id="ARBA00022842"/>
    </source>
</evidence>
<dbReference type="GO" id="GO:0046872">
    <property type="term" value="F:metal ion binding"/>
    <property type="evidence" value="ECO:0007669"/>
    <property type="project" value="UniProtKB-KW"/>
</dbReference>
<keyword evidence="4" id="KW-0479">Metal-binding</keyword>
<keyword evidence="8 10" id="KW-0717">Septation</keyword>
<dbReference type="Proteomes" id="UP000323708">
    <property type="component" value="Unassembled WGS sequence"/>
</dbReference>
<dbReference type="Gene3D" id="3.40.50.300">
    <property type="entry name" value="P-loop containing nucleotide triphosphate hydrolases"/>
    <property type="match status" value="1"/>
</dbReference>
<dbReference type="GO" id="GO:0005525">
    <property type="term" value="F:GTP binding"/>
    <property type="evidence" value="ECO:0007669"/>
    <property type="project" value="UniProtKB-UniRule"/>
</dbReference>
<keyword evidence="3 10" id="KW-0132">Cell division</keyword>
<dbReference type="EMBL" id="VTUX01000005">
    <property type="protein sequence ID" value="KAA1190591.1"/>
    <property type="molecule type" value="Genomic_DNA"/>
</dbReference>
<dbReference type="Pfam" id="PF01926">
    <property type="entry name" value="MMR_HSR1"/>
    <property type="match status" value="1"/>
</dbReference>
<evidence type="ECO:0000256" key="8">
    <source>
        <dbReference type="ARBA" id="ARBA00023210"/>
    </source>
</evidence>
<sequence>MTDPDQTLTPAAPDYRRATFLTSAAKFSQCPPDEGWEVAFAGRSNAGKSSAINSLTNNKKLAKTSKTPGRTQLLNFFELSPSQRLVDLPGYGFAKVPVSVKKEWTRQLENYLAKRQSLRGMILLMDVRHPMQPFDEQMLNWAMAAHMPVHILLTKADKLKKGPANNSLLAVRKAMKPHQELVSVQLFSALKHSGHEQLIEVLDGWLTDASVYEDEEIEEV</sequence>
<evidence type="ECO:0000256" key="5">
    <source>
        <dbReference type="ARBA" id="ARBA00022741"/>
    </source>
</evidence>
<dbReference type="GO" id="GO:0005829">
    <property type="term" value="C:cytosol"/>
    <property type="evidence" value="ECO:0007669"/>
    <property type="project" value="TreeGrafter"/>
</dbReference>
<evidence type="ECO:0000313" key="12">
    <source>
        <dbReference type="EMBL" id="KAA1190591.1"/>
    </source>
</evidence>